<accession>A0ABR2K3V8</accession>
<sequence length="139" mass="16363">MTFRPSQEAIPFSSKLLEQHLREMEQSVIDGEDEDDEIFDEVEPQLNVNPKKQVCHDLPPIEVKAPPPVRPIKRKPFNLQKKQTTPKFVDVEFKYEFDPVRLEAPPYEIPIDYGYDYLSEQLIDLAYQFTRLTIPDIKE</sequence>
<dbReference type="EMBL" id="JAPFFF010000007">
    <property type="protein sequence ID" value="KAK8885601.1"/>
    <property type="molecule type" value="Genomic_DNA"/>
</dbReference>
<evidence type="ECO:0000313" key="1">
    <source>
        <dbReference type="EMBL" id="KAK8885601.1"/>
    </source>
</evidence>
<evidence type="ECO:0000313" key="2">
    <source>
        <dbReference type="Proteomes" id="UP001470230"/>
    </source>
</evidence>
<dbReference type="Proteomes" id="UP001470230">
    <property type="component" value="Unassembled WGS sequence"/>
</dbReference>
<gene>
    <name evidence="1" type="ORF">M9Y10_041051</name>
</gene>
<keyword evidence="2" id="KW-1185">Reference proteome</keyword>
<proteinExistence type="predicted"/>
<reference evidence="1 2" key="1">
    <citation type="submission" date="2024-04" db="EMBL/GenBank/DDBJ databases">
        <title>Tritrichomonas musculus Genome.</title>
        <authorList>
            <person name="Alves-Ferreira E."/>
            <person name="Grigg M."/>
            <person name="Lorenzi H."/>
            <person name="Galac M."/>
        </authorList>
    </citation>
    <scope>NUCLEOTIDE SEQUENCE [LARGE SCALE GENOMIC DNA]</scope>
    <source>
        <strain evidence="1 2">EAF2021</strain>
    </source>
</reference>
<organism evidence="1 2">
    <name type="scientific">Tritrichomonas musculus</name>
    <dbReference type="NCBI Taxonomy" id="1915356"/>
    <lineage>
        <taxon>Eukaryota</taxon>
        <taxon>Metamonada</taxon>
        <taxon>Parabasalia</taxon>
        <taxon>Tritrichomonadida</taxon>
        <taxon>Tritrichomonadidae</taxon>
        <taxon>Tritrichomonas</taxon>
    </lineage>
</organism>
<name>A0ABR2K3V8_9EUKA</name>
<comment type="caution">
    <text evidence="1">The sequence shown here is derived from an EMBL/GenBank/DDBJ whole genome shotgun (WGS) entry which is preliminary data.</text>
</comment>
<protein>
    <submittedName>
        <fullName evidence="1">Uncharacterized protein</fullName>
    </submittedName>
</protein>